<dbReference type="EMBL" id="JAHLQT010035566">
    <property type="protein sequence ID" value="KAG7158248.1"/>
    <property type="molecule type" value="Genomic_DNA"/>
</dbReference>
<feature type="compositionally biased region" description="Low complexity" evidence="1">
    <location>
        <begin position="61"/>
        <end position="71"/>
    </location>
</feature>
<feature type="region of interest" description="Disordered" evidence="1">
    <location>
        <begin position="29"/>
        <end position="87"/>
    </location>
</feature>
<sequence>MLVTASPVALPLPHEGVEAPAGTSRVVWADMGSGSSPTTEVEAYGNSRHRQEEGVATPLRPAYAPTSQSPATSPPAPYNSPTSQLTQGLALQPLLRWRDVMHHEPLT</sequence>
<organism evidence="2 3">
    <name type="scientific">Homarus americanus</name>
    <name type="common">American lobster</name>
    <dbReference type="NCBI Taxonomy" id="6706"/>
    <lineage>
        <taxon>Eukaryota</taxon>
        <taxon>Metazoa</taxon>
        <taxon>Ecdysozoa</taxon>
        <taxon>Arthropoda</taxon>
        <taxon>Crustacea</taxon>
        <taxon>Multicrustacea</taxon>
        <taxon>Malacostraca</taxon>
        <taxon>Eumalacostraca</taxon>
        <taxon>Eucarida</taxon>
        <taxon>Decapoda</taxon>
        <taxon>Pleocyemata</taxon>
        <taxon>Astacidea</taxon>
        <taxon>Nephropoidea</taxon>
        <taxon>Nephropidae</taxon>
        <taxon>Homarus</taxon>
    </lineage>
</organism>
<evidence type="ECO:0000256" key="1">
    <source>
        <dbReference type="SAM" id="MobiDB-lite"/>
    </source>
</evidence>
<dbReference type="Proteomes" id="UP000747542">
    <property type="component" value="Unassembled WGS sequence"/>
</dbReference>
<protein>
    <submittedName>
        <fullName evidence="2">Uncharacterized protein</fullName>
    </submittedName>
</protein>
<comment type="caution">
    <text evidence="2">The sequence shown here is derived from an EMBL/GenBank/DDBJ whole genome shotgun (WGS) entry which is preliminary data.</text>
</comment>
<evidence type="ECO:0000313" key="3">
    <source>
        <dbReference type="Proteomes" id="UP000747542"/>
    </source>
</evidence>
<name>A0A8J5JPB2_HOMAM</name>
<proteinExistence type="predicted"/>
<evidence type="ECO:0000313" key="2">
    <source>
        <dbReference type="EMBL" id="KAG7158248.1"/>
    </source>
</evidence>
<keyword evidence="3" id="KW-1185">Reference proteome</keyword>
<dbReference type="AlphaFoldDB" id="A0A8J5JPB2"/>
<reference evidence="2" key="1">
    <citation type="journal article" date="2021" name="Sci. Adv.">
        <title>The American lobster genome reveals insights on longevity, neural, and immune adaptations.</title>
        <authorList>
            <person name="Polinski J.M."/>
            <person name="Zimin A.V."/>
            <person name="Clark K.F."/>
            <person name="Kohn A.B."/>
            <person name="Sadowski N."/>
            <person name="Timp W."/>
            <person name="Ptitsyn A."/>
            <person name="Khanna P."/>
            <person name="Romanova D.Y."/>
            <person name="Williams P."/>
            <person name="Greenwood S.J."/>
            <person name="Moroz L.L."/>
            <person name="Walt D.R."/>
            <person name="Bodnar A.G."/>
        </authorList>
    </citation>
    <scope>NUCLEOTIDE SEQUENCE</scope>
    <source>
        <strain evidence="2">GMGI-L3</strain>
    </source>
</reference>
<gene>
    <name evidence="2" type="ORF">Hamer_G008886</name>
</gene>
<accession>A0A8J5JPB2</accession>